<keyword evidence="1" id="KW-0472">Membrane</keyword>
<evidence type="ECO:0000313" key="2">
    <source>
        <dbReference type="EMBL" id="EKS35902.1"/>
    </source>
</evidence>
<keyword evidence="3" id="KW-1185">Reference proteome</keyword>
<dbReference type="RefSeq" id="WP_002712980.1">
    <property type="nucleotide sequence ID" value="NZ_KB375281.1"/>
</dbReference>
<dbReference type="HOGENOM" id="CLU_2893829_0_0_5"/>
<name>K8NZY7_9BRAD</name>
<evidence type="ECO:0000313" key="3">
    <source>
        <dbReference type="Proteomes" id="UP000001095"/>
    </source>
</evidence>
<protein>
    <submittedName>
        <fullName evidence="2">Uncharacterized protein</fullName>
    </submittedName>
</protein>
<dbReference type="Proteomes" id="UP000001095">
    <property type="component" value="Unassembled WGS sequence"/>
</dbReference>
<comment type="caution">
    <text evidence="2">The sequence shown here is derived from an EMBL/GenBank/DDBJ whole genome shotgun (WGS) entry which is preliminary data.</text>
</comment>
<keyword evidence="1" id="KW-1133">Transmembrane helix</keyword>
<accession>K8NZY7</accession>
<sequence>MSVNHKTGSSDGILRPAILAREAAMFEAVSVLALVFVAGFGLGYGVRSQLVLMRRAKSRRPE</sequence>
<gene>
    <name evidence="2" type="ORF">HMPREF9696_02114</name>
</gene>
<dbReference type="AlphaFoldDB" id="K8NZY7"/>
<evidence type="ECO:0000256" key="1">
    <source>
        <dbReference type="SAM" id="Phobius"/>
    </source>
</evidence>
<feature type="transmembrane region" description="Helical" evidence="1">
    <location>
        <begin position="24"/>
        <end position="46"/>
    </location>
</feature>
<keyword evidence="1" id="KW-0812">Transmembrane</keyword>
<reference evidence="2 3" key="1">
    <citation type="submission" date="2012-04" db="EMBL/GenBank/DDBJ databases">
        <title>The Genome Sequence of Afipia clevelandensis ATCC 49720.</title>
        <authorList>
            <consortium name="The Broad Institute Genome Sequencing Platform"/>
            <person name="Earl A."/>
            <person name="Ward D."/>
            <person name="Feldgarden M."/>
            <person name="Gevers D."/>
            <person name="Huys G."/>
            <person name="Walker B."/>
            <person name="Young S.K."/>
            <person name="Zeng Q."/>
            <person name="Gargeya S."/>
            <person name="Fitzgerald M."/>
            <person name="Haas B."/>
            <person name="Abouelleil A."/>
            <person name="Alvarado L."/>
            <person name="Arachchi H.M."/>
            <person name="Berlin A."/>
            <person name="Chapman S.B."/>
            <person name="Goldberg J."/>
            <person name="Griggs A."/>
            <person name="Gujja S."/>
            <person name="Hansen M."/>
            <person name="Howarth C."/>
            <person name="Imamovic A."/>
            <person name="Larimer J."/>
            <person name="McCowen C."/>
            <person name="Montmayeur A."/>
            <person name="Murphy C."/>
            <person name="Neiman D."/>
            <person name="Pearson M."/>
            <person name="Priest M."/>
            <person name="Roberts A."/>
            <person name="Saif S."/>
            <person name="Shea T."/>
            <person name="Sisk P."/>
            <person name="Sykes S."/>
            <person name="Wortman J."/>
            <person name="Nusbaum C."/>
            <person name="Birren B."/>
        </authorList>
    </citation>
    <scope>NUCLEOTIDE SEQUENCE [LARGE SCALE GENOMIC DNA]</scope>
    <source>
        <strain evidence="2 3">ATCC 49720</strain>
    </source>
</reference>
<dbReference type="EMBL" id="AGWY01000008">
    <property type="protein sequence ID" value="EKS35902.1"/>
    <property type="molecule type" value="Genomic_DNA"/>
</dbReference>
<organism evidence="2 3">
    <name type="scientific">Afipia clevelandensis ATCC 49720</name>
    <dbReference type="NCBI Taxonomy" id="883079"/>
    <lineage>
        <taxon>Bacteria</taxon>
        <taxon>Pseudomonadati</taxon>
        <taxon>Pseudomonadota</taxon>
        <taxon>Alphaproteobacteria</taxon>
        <taxon>Hyphomicrobiales</taxon>
        <taxon>Nitrobacteraceae</taxon>
        <taxon>Afipia</taxon>
    </lineage>
</organism>
<dbReference type="PATRIC" id="fig|883079.3.peg.2145"/>
<proteinExistence type="predicted"/>